<comment type="subcellular location">
    <subcellularLocation>
        <location evidence="1">Cell membrane</location>
        <topology evidence="1">Multi-pass membrane protein</topology>
    </subcellularLocation>
</comment>
<gene>
    <name evidence="11" type="primary">ansP</name>
    <name evidence="11" type="ordered locus">CRES_0237</name>
</gene>
<feature type="transmembrane region" description="Helical" evidence="9">
    <location>
        <begin position="78"/>
        <end position="98"/>
    </location>
</feature>
<keyword evidence="4" id="KW-1003">Cell membrane</keyword>
<dbReference type="InterPro" id="IPR004841">
    <property type="entry name" value="AA-permease/SLC12A_dom"/>
</dbReference>
<evidence type="ECO:0000256" key="1">
    <source>
        <dbReference type="ARBA" id="ARBA00004651"/>
    </source>
</evidence>
<protein>
    <submittedName>
        <fullName evidence="11">L-asparagine permease</fullName>
    </submittedName>
</protein>
<keyword evidence="12" id="KW-1185">Reference proteome</keyword>
<proteinExistence type="inferred from homology"/>
<dbReference type="eggNOG" id="COG1113">
    <property type="taxonomic scope" value="Bacteria"/>
</dbReference>
<evidence type="ECO:0000256" key="7">
    <source>
        <dbReference type="ARBA" id="ARBA00022989"/>
    </source>
</evidence>
<dbReference type="PANTHER" id="PTHR43495:SF1">
    <property type="entry name" value="L-ASPARAGINE PERMEASE"/>
    <property type="match status" value="1"/>
</dbReference>
<comment type="similarity">
    <text evidence="2">Belongs to the amino acid-polyamine-organocation (APC) superfamily. Amino acid transporter (AAT) (TC 2.A.3.1) family.</text>
</comment>
<keyword evidence="7 9" id="KW-1133">Transmembrane helix</keyword>
<dbReference type="GO" id="GO:0005886">
    <property type="term" value="C:plasma membrane"/>
    <property type="evidence" value="ECO:0007669"/>
    <property type="project" value="UniProtKB-SubCell"/>
</dbReference>
<dbReference type="Pfam" id="PF00324">
    <property type="entry name" value="AA_permease"/>
    <property type="match status" value="1"/>
</dbReference>
<evidence type="ECO:0000313" key="12">
    <source>
        <dbReference type="Proteomes" id="UP000000492"/>
    </source>
</evidence>
<feature type="transmembrane region" description="Helical" evidence="9">
    <location>
        <begin position="329"/>
        <end position="353"/>
    </location>
</feature>
<dbReference type="AlphaFoldDB" id="F8E2F4"/>
<feature type="transmembrane region" description="Helical" evidence="9">
    <location>
        <begin position="168"/>
        <end position="190"/>
    </location>
</feature>
<sequence length="516" mass="55551">MARHEASGRSLPISETELFSMSNRDTISSGNPGTVDDISFAEDDGLHKGLGQRQIQMIAMGSAIGTGLFLGTGGRLAVAGPTVAVLYLICGLFGYLILRSLGEMIIYRPSSGSFVSYTREFWGEKAAYTAGWLYWFNWAMTAVADATAIAIYIQWFKQYWPAIGDIPQWVYALAVVVLVVAANLVSVKLFGEMEFWFSMVKVGSLLIFLVVGTFFVIFGSPSGEPTGLSLINSAGGMLPNGLLPAIVLIQGVVFAYAGIELVGTASGEAKDVEKVIPKAIRLTMVRISLFYVGSVVLLCLLLPYNKYSDDESPFVTFFSSIGVGAAGPIMQLIVITAAFSSLNAGLYSTGRILRSLSMAGSGPRFGAKLNKKGVPFGGILLTSVVAFAGVFLNFIVPDAAFEVMLNLAALGTMASWAAIVLSHIRFVQRAKRGDVKRPHYRAPLTPFMDYLTLIFLVGVVILMAFDYPVGTYTLATSVLFWPALYFGWKALKNHHPVTQAEVDAGKEATPPGTPKN</sequence>
<evidence type="ECO:0000259" key="10">
    <source>
        <dbReference type="Pfam" id="PF00324"/>
    </source>
</evidence>
<evidence type="ECO:0000256" key="3">
    <source>
        <dbReference type="ARBA" id="ARBA00022448"/>
    </source>
</evidence>
<evidence type="ECO:0000256" key="6">
    <source>
        <dbReference type="ARBA" id="ARBA00022970"/>
    </source>
</evidence>
<dbReference type="FunFam" id="1.20.1740.10:FF:000001">
    <property type="entry name" value="Amino acid permease"/>
    <property type="match status" value="1"/>
</dbReference>
<evidence type="ECO:0000256" key="4">
    <source>
        <dbReference type="ARBA" id="ARBA00022475"/>
    </source>
</evidence>
<dbReference type="GO" id="GO:0006865">
    <property type="term" value="P:amino acid transport"/>
    <property type="evidence" value="ECO:0007669"/>
    <property type="project" value="UniProtKB-KW"/>
</dbReference>
<feature type="transmembrane region" description="Helical" evidence="9">
    <location>
        <begin position="202"/>
        <end position="221"/>
    </location>
</feature>
<reference evidence="11 12" key="1">
    <citation type="journal article" date="2012" name="BMC Genomics">
        <title>Complete genome sequence, lifestyle, and multi-drug resistance of the human pathogen Corynebacterium resistens DSM 45100 isolated from blood samples of a leukemia patient.</title>
        <authorList>
            <person name="Schroder J."/>
            <person name="Maus I."/>
            <person name="Meyer K."/>
            <person name="Wordemann S."/>
            <person name="Blom J."/>
            <person name="Jaenicke S."/>
            <person name="Schneider J."/>
            <person name="Trost E."/>
            <person name="Tauch A."/>
        </authorList>
    </citation>
    <scope>NUCLEOTIDE SEQUENCE [LARGE SCALE GENOMIC DNA]</scope>
    <source>
        <strain evidence="12">DSM 45100 / JCM 12819 / CCUG 50093 / GTC 2026 / SICGH 158</strain>
    </source>
</reference>
<evidence type="ECO:0000256" key="8">
    <source>
        <dbReference type="ARBA" id="ARBA00023136"/>
    </source>
</evidence>
<evidence type="ECO:0000256" key="9">
    <source>
        <dbReference type="SAM" id="Phobius"/>
    </source>
</evidence>
<dbReference type="GO" id="GO:0055085">
    <property type="term" value="P:transmembrane transport"/>
    <property type="evidence" value="ECO:0007669"/>
    <property type="project" value="InterPro"/>
</dbReference>
<feature type="transmembrane region" description="Helical" evidence="9">
    <location>
        <begin position="241"/>
        <end position="263"/>
    </location>
</feature>
<dbReference type="PANTHER" id="PTHR43495">
    <property type="entry name" value="GABA PERMEASE"/>
    <property type="match status" value="1"/>
</dbReference>
<dbReference type="Proteomes" id="UP000000492">
    <property type="component" value="Chromosome"/>
</dbReference>
<name>F8E2F4_CORRG</name>
<feature type="transmembrane region" description="Helical" evidence="9">
    <location>
        <begin position="132"/>
        <end position="156"/>
    </location>
</feature>
<keyword evidence="8 9" id="KW-0472">Membrane</keyword>
<evidence type="ECO:0000313" key="11">
    <source>
        <dbReference type="EMBL" id="AEI08600.1"/>
    </source>
</evidence>
<feature type="transmembrane region" description="Helical" evidence="9">
    <location>
        <begin position="471"/>
        <end position="488"/>
    </location>
</feature>
<evidence type="ECO:0000256" key="5">
    <source>
        <dbReference type="ARBA" id="ARBA00022692"/>
    </source>
</evidence>
<feature type="transmembrane region" description="Helical" evidence="9">
    <location>
        <begin position="284"/>
        <end position="304"/>
    </location>
</feature>
<feature type="transmembrane region" description="Helical" evidence="9">
    <location>
        <begin position="407"/>
        <end position="426"/>
    </location>
</feature>
<dbReference type="EMBL" id="CP002857">
    <property type="protein sequence ID" value="AEI08600.1"/>
    <property type="molecule type" value="Genomic_DNA"/>
</dbReference>
<dbReference type="STRING" id="662755.CRES_0237"/>
<dbReference type="Gene3D" id="1.20.1740.10">
    <property type="entry name" value="Amino acid/polyamine transporter I"/>
    <property type="match status" value="1"/>
</dbReference>
<dbReference type="InterPro" id="IPR004840">
    <property type="entry name" value="Amino_acid_permease_CS"/>
</dbReference>
<keyword evidence="5 9" id="KW-0812">Transmembrane</keyword>
<dbReference type="PROSITE" id="PS00218">
    <property type="entry name" value="AMINO_ACID_PERMEASE_1"/>
    <property type="match status" value="1"/>
</dbReference>
<feature type="transmembrane region" description="Helical" evidence="9">
    <location>
        <begin position="374"/>
        <end position="395"/>
    </location>
</feature>
<feature type="transmembrane region" description="Helical" evidence="9">
    <location>
        <begin position="447"/>
        <end position="465"/>
    </location>
</feature>
<evidence type="ECO:0000256" key="2">
    <source>
        <dbReference type="ARBA" id="ARBA00008583"/>
    </source>
</evidence>
<keyword evidence="3" id="KW-0813">Transport</keyword>
<organism evidence="11 12">
    <name type="scientific">Corynebacterium resistens (strain DSM 45100 / JCM 12819 / GTC 2026 / SICGH 158)</name>
    <dbReference type="NCBI Taxonomy" id="662755"/>
    <lineage>
        <taxon>Bacteria</taxon>
        <taxon>Bacillati</taxon>
        <taxon>Actinomycetota</taxon>
        <taxon>Actinomycetes</taxon>
        <taxon>Mycobacteriales</taxon>
        <taxon>Corynebacteriaceae</taxon>
        <taxon>Corynebacterium</taxon>
    </lineage>
</organism>
<dbReference type="KEGG" id="crd:CRES_0237"/>
<keyword evidence="6" id="KW-0029">Amino-acid transport</keyword>
<dbReference type="HOGENOM" id="CLU_007946_9_0_11"/>
<accession>F8E2F4</accession>
<dbReference type="PIRSF" id="PIRSF006060">
    <property type="entry name" value="AA_transporter"/>
    <property type="match status" value="1"/>
</dbReference>
<feature type="domain" description="Amino acid permease/ SLC12A" evidence="10">
    <location>
        <begin position="55"/>
        <end position="470"/>
    </location>
</feature>